<sequence length="157" mass="17166">MVQSQPVQAFMTTPVQFVRPDTPLTEVIRTLNACHISGLAVCDHQDRLVGEIGAKDLMVRESGLEPGPYMVFLDSVIYLRNPLRWEREVHQALGETAGDVMNRSPHTCTPTLRLQGAAALLHDAGTERLFVVEKGELIGVFSRADLIRAMAAEGGAT</sequence>
<protein>
    <submittedName>
        <fullName evidence="4">Phosphoribulokinase</fullName>
    </submittedName>
</protein>
<accession>A0A0G8AV33</accession>
<dbReference type="AlphaFoldDB" id="A0A0G8AV33"/>
<reference evidence="4 5" key="2">
    <citation type="submission" date="2015-05" db="EMBL/GenBank/DDBJ databases">
        <title>Lifestyle Evolution in Cyanobacterial Symbionts of Sponges.</title>
        <authorList>
            <person name="Burgsdorf I."/>
            <person name="Slaby B.M."/>
            <person name="Handley K.M."/>
            <person name="Haber M."/>
            <person name="Blom J."/>
            <person name="Marshall C.W."/>
            <person name="Gilbert J.A."/>
            <person name="Hentschel U."/>
            <person name="Steindler L."/>
        </authorList>
    </citation>
    <scope>NUCLEOTIDE SEQUENCE [LARGE SCALE GENOMIC DNA]</scope>
    <source>
        <strain evidence="4">15L</strain>
    </source>
</reference>
<dbReference type="InterPro" id="IPR051257">
    <property type="entry name" value="Diverse_CBS-Domain"/>
</dbReference>
<dbReference type="PATRIC" id="fig|1608419.3.peg.251"/>
<dbReference type="Pfam" id="PF00571">
    <property type="entry name" value="CBS"/>
    <property type="match status" value="2"/>
</dbReference>
<gene>
    <name evidence="4" type="ORF">TQ37_06020</name>
</gene>
<dbReference type="Proteomes" id="UP000035037">
    <property type="component" value="Unassembled WGS sequence"/>
</dbReference>
<reference evidence="4 5" key="1">
    <citation type="submission" date="2015-02" db="EMBL/GenBank/DDBJ databases">
        <authorList>
            <person name="Slaby B."/>
            <person name="Hentschel U."/>
        </authorList>
    </citation>
    <scope>NUCLEOTIDE SEQUENCE [LARGE SCALE GENOMIC DNA]</scope>
    <source>
        <strain evidence="4">15L</strain>
    </source>
</reference>
<evidence type="ECO:0000256" key="1">
    <source>
        <dbReference type="ARBA" id="ARBA00023122"/>
    </source>
</evidence>
<dbReference type="STRING" id="431041.FLM9_1077"/>
<dbReference type="InterPro" id="IPR046342">
    <property type="entry name" value="CBS_dom_sf"/>
</dbReference>
<dbReference type="EMBL" id="JYFQ01000118">
    <property type="protein sequence ID" value="KKZ12101.1"/>
    <property type="molecule type" value="Genomic_DNA"/>
</dbReference>
<dbReference type="PROSITE" id="PS51371">
    <property type="entry name" value="CBS"/>
    <property type="match status" value="2"/>
</dbReference>
<dbReference type="InterPro" id="IPR000644">
    <property type="entry name" value="CBS_dom"/>
</dbReference>
<feature type="domain" description="CBS" evidence="3">
    <location>
        <begin position="101"/>
        <end position="157"/>
    </location>
</feature>
<keyword evidence="4" id="KW-0808">Transferase</keyword>
<dbReference type="CDD" id="cd04586">
    <property type="entry name" value="CBS_pair_BON_assoc"/>
    <property type="match status" value="1"/>
</dbReference>
<dbReference type="SMART" id="SM00116">
    <property type="entry name" value="CBS"/>
    <property type="match status" value="2"/>
</dbReference>
<dbReference type="GO" id="GO:0016301">
    <property type="term" value="F:kinase activity"/>
    <property type="evidence" value="ECO:0007669"/>
    <property type="project" value="UniProtKB-KW"/>
</dbReference>
<feature type="domain" description="CBS" evidence="3">
    <location>
        <begin position="11"/>
        <end position="69"/>
    </location>
</feature>
<comment type="caution">
    <text evidence="4">The sequence shown here is derived from an EMBL/GenBank/DDBJ whole genome shotgun (WGS) entry which is preliminary data.</text>
</comment>
<evidence type="ECO:0000259" key="3">
    <source>
        <dbReference type="PROSITE" id="PS51371"/>
    </source>
</evidence>
<dbReference type="PANTHER" id="PTHR43080">
    <property type="entry name" value="CBS DOMAIN-CONTAINING PROTEIN CBSX3, MITOCHONDRIAL"/>
    <property type="match status" value="1"/>
</dbReference>
<proteinExistence type="predicted"/>
<evidence type="ECO:0000256" key="2">
    <source>
        <dbReference type="PROSITE-ProRule" id="PRU00703"/>
    </source>
</evidence>
<keyword evidence="4" id="KW-0418">Kinase</keyword>
<evidence type="ECO:0000313" key="4">
    <source>
        <dbReference type="EMBL" id="KKZ12101.1"/>
    </source>
</evidence>
<dbReference type="PANTHER" id="PTHR43080:SF26">
    <property type="entry name" value="REGULATORY PROTEIN"/>
    <property type="match status" value="1"/>
</dbReference>
<dbReference type="SUPFAM" id="SSF54631">
    <property type="entry name" value="CBS-domain pair"/>
    <property type="match status" value="1"/>
</dbReference>
<keyword evidence="1 2" id="KW-0129">CBS domain</keyword>
<dbReference type="Gene3D" id="3.10.580.10">
    <property type="entry name" value="CBS-domain"/>
    <property type="match status" value="1"/>
</dbReference>
<name>A0A0G8AV33_9SYNE</name>
<evidence type="ECO:0000313" key="5">
    <source>
        <dbReference type="Proteomes" id="UP000035037"/>
    </source>
</evidence>
<organism evidence="4 5">
    <name type="scientific">Candidatus Synechococcus spongiarum 15L</name>
    <dbReference type="NCBI Taxonomy" id="1608419"/>
    <lineage>
        <taxon>Bacteria</taxon>
        <taxon>Bacillati</taxon>
        <taxon>Cyanobacteriota</taxon>
        <taxon>Cyanophyceae</taxon>
        <taxon>Synechococcales</taxon>
        <taxon>Synechococcaceae</taxon>
        <taxon>Synechococcus</taxon>
    </lineage>
</organism>